<sequence length="210" mass="20783">MRTTGFTALLACAVLSAAACSTSTSPGPVQSGTPATPAAASTPGVPSGNANPGDSPATGTPESTAPQPTDTSIAACAPGQVDITVKGMGAATNHHGLTLVFSIANPAQACTLTGYPGLDETAETGEVIHAERTPNGYMGGLPAGTDKAPTVVVKSGHPARAIAEAVSCGVYGKPDPTVTKVEVTAPNSTDIRVIPESLSTCNLKIHPVTQ</sequence>
<feature type="compositionally biased region" description="Polar residues" evidence="1">
    <location>
        <begin position="49"/>
        <end position="72"/>
    </location>
</feature>
<keyword evidence="2" id="KW-0732">Signal</keyword>
<feature type="region of interest" description="Disordered" evidence="1">
    <location>
        <begin position="23"/>
        <end position="72"/>
    </location>
</feature>
<proteinExistence type="predicted"/>
<evidence type="ECO:0000313" key="4">
    <source>
        <dbReference type="EMBL" id="MTE14525.1"/>
    </source>
</evidence>
<feature type="domain" description="DUF4232" evidence="3">
    <location>
        <begin position="76"/>
        <end position="195"/>
    </location>
</feature>
<dbReference type="PROSITE" id="PS51257">
    <property type="entry name" value="PROKAR_LIPOPROTEIN"/>
    <property type="match status" value="1"/>
</dbReference>
<dbReference type="RefSeq" id="WP_154788935.1">
    <property type="nucleotide sequence ID" value="NZ_WMBB01000007.1"/>
</dbReference>
<name>A0A6I3L1F4_9NOCA</name>
<feature type="compositionally biased region" description="Low complexity" evidence="1">
    <location>
        <begin position="23"/>
        <end position="48"/>
    </location>
</feature>
<dbReference type="Pfam" id="PF14016">
    <property type="entry name" value="DUF4232"/>
    <property type="match status" value="1"/>
</dbReference>
<reference evidence="4 5" key="1">
    <citation type="submission" date="2019-11" db="EMBL/GenBank/DDBJ databases">
        <title>Nocardia sp. nov. CT2-14 isolated from soil.</title>
        <authorList>
            <person name="Kanchanasin P."/>
            <person name="Tanasupawat S."/>
            <person name="Yuki M."/>
            <person name="Kudo T."/>
        </authorList>
    </citation>
    <scope>NUCLEOTIDE SEQUENCE [LARGE SCALE GENOMIC DNA]</scope>
    <source>
        <strain evidence="4 5">CT2-14</strain>
    </source>
</reference>
<dbReference type="InterPro" id="IPR025326">
    <property type="entry name" value="DUF4232"/>
</dbReference>
<evidence type="ECO:0000259" key="3">
    <source>
        <dbReference type="Pfam" id="PF14016"/>
    </source>
</evidence>
<dbReference type="Proteomes" id="UP000432464">
    <property type="component" value="Unassembled WGS sequence"/>
</dbReference>
<dbReference type="EMBL" id="WMBB01000007">
    <property type="protein sequence ID" value="MTE14525.1"/>
    <property type="molecule type" value="Genomic_DNA"/>
</dbReference>
<feature type="signal peptide" evidence="2">
    <location>
        <begin position="1"/>
        <end position="19"/>
    </location>
</feature>
<protein>
    <submittedName>
        <fullName evidence="4">DUF4232 domain-containing protein</fullName>
    </submittedName>
</protein>
<organism evidence="4 5">
    <name type="scientific">Nocardia aurantiaca</name>
    <dbReference type="NCBI Taxonomy" id="2675850"/>
    <lineage>
        <taxon>Bacteria</taxon>
        <taxon>Bacillati</taxon>
        <taxon>Actinomycetota</taxon>
        <taxon>Actinomycetes</taxon>
        <taxon>Mycobacteriales</taxon>
        <taxon>Nocardiaceae</taxon>
        <taxon>Nocardia</taxon>
    </lineage>
</organism>
<accession>A0A6I3L1F4</accession>
<feature type="chain" id="PRO_5039173394" evidence="2">
    <location>
        <begin position="20"/>
        <end position="210"/>
    </location>
</feature>
<gene>
    <name evidence="4" type="ORF">GLP40_17375</name>
</gene>
<evidence type="ECO:0000256" key="1">
    <source>
        <dbReference type="SAM" id="MobiDB-lite"/>
    </source>
</evidence>
<comment type="caution">
    <text evidence="4">The sequence shown here is derived from an EMBL/GenBank/DDBJ whole genome shotgun (WGS) entry which is preliminary data.</text>
</comment>
<evidence type="ECO:0000313" key="5">
    <source>
        <dbReference type="Proteomes" id="UP000432464"/>
    </source>
</evidence>
<evidence type="ECO:0000256" key="2">
    <source>
        <dbReference type="SAM" id="SignalP"/>
    </source>
</evidence>
<keyword evidence="5" id="KW-1185">Reference proteome</keyword>
<dbReference type="AlphaFoldDB" id="A0A6I3L1F4"/>